<evidence type="ECO:0000313" key="5">
    <source>
        <dbReference type="Proteomes" id="UP000224607"/>
    </source>
</evidence>
<dbReference type="Proteomes" id="UP000198919">
    <property type="component" value="Unassembled WGS sequence"/>
</dbReference>
<gene>
    <name evidence="3" type="ORF">SAMN05421680_12816</name>
    <name evidence="2" type="ORF">Xmau_02897</name>
</gene>
<name>A0A1I3WLT5_9GAMM</name>
<keyword evidence="1" id="KW-1133">Transmembrane helix</keyword>
<keyword evidence="1" id="KW-0472">Membrane</keyword>
<evidence type="ECO:0000313" key="4">
    <source>
        <dbReference type="Proteomes" id="UP000198919"/>
    </source>
</evidence>
<dbReference type="AlphaFoldDB" id="A0A1I3WLT5"/>
<evidence type="ECO:0000313" key="2">
    <source>
        <dbReference type="EMBL" id="PHM39293.1"/>
    </source>
</evidence>
<reference evidence="3" key="1">
    <citation type="submission" date="2016-10" db="EMBL/GenBank/DDBJ databases">
        <authorList>
            <person name="de Groot N.N."/>
        </authorList>
    </citation>
    <scope>NUCLEOTIDE SEQUENCE [LARGE SCALE GENOMIC DNA]</scope>
    <source>
        <strain evidence="3">DSM 17908</strain>
    </source>
</reference>
<dbReference type="EMBL" id="FORG01000028">
    <property type="protein sequence ID" value="SFK08674.1"/>
    <property type="molecule type" value="Genomic_DNA"/>
</dbReference>
<proteinExistence type="predicted"/>
<reference evidence="2 5" key="3">
    <citation type="journal article" date="2017" name="Nat. Microbiol.">
        <title>Natural product diversity associated with the nematode symbionts Photorhabdus and Xenorhabdus.</title>
        <authorList>
            <person name="Tobias N.J."/>
            <person name="Wolff H."/>
            <person name="Djahanschiri B."/>
            <person name="Grundmann F."/>
            <person name="Kronenwerth M."/>
            <person name="Shi Y.M."/>
            <person name="Simonyi S."/>
            <person name="Grun P."/>
            <person name="Shapiro-Ilan D."/>
            <person name="Pidot S.J."/>
            <person name="Stinear T.P."/>
            <person name="Ebersberger I."/>
            <person name="Bode H.B."/>
        </authorList>
    </citation>
    <scope>NUCLEOTIDE SEQUENCE [LARGE SCALE GENOMIC DNA]</scope>
    <source>
        <strain evidence="2 5">DSM 17908</strain>
    </source>
</reference>
<keyword evidence="1" id="KW-0812">Transmembrane</keyword>
<dbReference type="Proteomes" id="UP000224607">
    <property type="component" value="Unassembled WGS sequence"/>
</dbReference>
<dbReference type="EMBL" id="NITY01000011">
    <property type="protein sequence ID" value="PHM39293.1"/>
    <property type="molecule type" value="Genomic_DNA"/>
</dbReference>
<evidence type="ECO:0000313" key="3">
    <source>
        <dbReference type="EMBL" id="SFK08674.1"/>
    </source>
</evidence>
<sequence>MSVSAYDIFEYLLFKIALFGYSFWFVCIPAGLFFAYVTIKTKKIAIKILCTVLSLLFLIAPAIGRIM</sequence>
<protein>
    <submittedName>
        <fullName evidence="3">Uncharacterized protein</fullName>
    </submittedName>
</protein>
<feature type="transmembrane region" description="Helical" evidence="1">
    <location>
        <begin position="44"/>
        <end position="64"/>
    </location>
</feature>
<keyword evidence="5" id="KW-1185">Reference proteome</keyword>
<accession>A0A1I3WLT5</accession>
<organism evidence="3 4">
    <name type="scientific">Xenorhabdus mauleonii</name>
    <dbReference type="NCBI Taxonomy" id="351675"/>
    <lineage>
        <taxon>Bacteria</taxon>
        <taxon>Pseudomonadati</taxon>
        <taxon>Pseudomonadota</taxon>
        <taxon>Gammaproteobacteria</taxon>
        <taxon>Enterobacterales</taxon>
        <taxon>Morganellaceae</taxon>
        <taxon>Xenorhabdus</taxon>
    </lineage>
</organism>
<reference evidence="4" key="2">
    <citation type="submission" date="2016-10" db="EMBL/GenBank/DDBJ databases">
        <authorList>
            <person name="Varghese N."/>
            <person name="Submissions S."/>
        </authorList>
    </citation>
    <scope>NUCLEOTIDE SEQUENCE [LARGE SCALE GENOMIC DNA]</scope>
    <source>
        <strain evidence="4">DSM 17908</strain>
    </source>
</reference>
<feature type="transmembrane region" description="Helical" evidence="1">
    <location>
        <begin position="12"/>
        <end position="37"/>
    </location>
</feature>
<evidence type="ECO:0000256" key="1">
    <source>
        <dbReference type="SAM" id="Phobius"/>
    </source>
</evidence>